<name>A0A1T4Y1X0_9GAMM</name>
<gene>
    <name evidence="1" type="ORF">SAMN02745130_03821</name>
</gene>
<dbReference type="EMBL" id="FUYB01000032">
    <property type="protein sequence ID" value="SKA95817.1"/>
    <property type="molecule type" value="Genomic_DNA"/>
</dbReference>
<dbReference type="Pfam" id="PF11948">
    <property type="entry name" value="DUF3465"/>
    <property type="match status" value="1"/>
</dbReference>
<accession>A0A1T4Y1X0</accession>
<dbReference type="RefSeq" id="WP_078924243.1">
    <property type="nucleotide sequence ID" value="NZ_FUYB01000032.1"/>
</dbReference>
<evidence type="ECO:0000313" key="1">
    <source>
        <dbReference type="EMBL" id="SKA95817.1"/>
    </source>
</evidence>
<reference evidence="1 2" key="1">
    <citation type="submission" date="2017-02" db="EMBL/GenBank/DDBJ databases">
        <authorList>
            <person name="Peterson S.W."/>
        </authorList>
    </citation>
    <scope>NUCLEOTIDE SEQUENCE [LARGE SCALE GENOMIC DNA]</scope>
    <source>
        <strain evidence="1 2">ATCC 49788</strain>
    </source>
</reference>
<evidence type="ECO:0000313" key="2">
    <source>
        <dbReference type="Proteomes" id="UP000190460"/>
    </source>
</evidence>
<protein>
    <recommendedName>
        <fullName evidence="3">DUF3465 domain-containing protein</fullName>
    </recommendedName>
</protein>
<evidence type="ECO:0008006" key="3">
    <source>
        <dbReference type="Google" id="ProtNLM"/>
    </source>
</evidence>
<dbReference type="STRING" id="92487.SAMN02745130_03821"/>
<dbReference type="InterPro" id="IPR021856">
    <property type="entry name" value="DUF3465"/>
</dbReference>
<sequence length="162" mass="17953">MAGYSLRNILIIALLLGAAAWQYFSGQVGNTPQQTAKPSQTQAQTQVTIDSSKAIAQLRAAANDPNAKFWTTIQGSVIKTLKDDTEGDRHQKFLLQIANDLTLLIAHNIDVAERVPVRAGDTVKLQGEYVWNHRGGVIHWTHHDPKGRKTGGWIELEGQRYD</sequence>
<dbReference type="Proteomes" id="UP000190460">
    <property type="component" value="Unassembled WGS sequence"/>
</dbReference>
<dbReference type="OrthoDB" id="195616at2"/>
<dbReference type="AlphaFoldDB" id="A0A1T4Y1X0"/>
<organism evidence="1 2">
    <name type="scientific">Thiothrix eikelboomii</name>
    <dbReference type="NCBI Taxonomy" id="92487"/>
    <lineage>
        <taxon>Bacteria</taxon>
        <taxon>Pseudomonadati</taxon>
        <taxon>Pseudomonadota</taxon>
        <taxon>Gammaproteobacteria</taxon>
        <taxon>Thiotrichales</taxon>
        <taxon>Thiotrichaceae</taxon>
        <taxon>Thiothrix</taxon>
    </lineage>
</organism>
<proteinExistence type="predicted"/>
<keyword evidence="2" id="KW-1185">Reference proteome</keyword>